<proteinExistence type="predicted"/>
<protein>
    <submittedName>
        <fullName evidence="1">Uncharacterized protein</fullName>
    </submittedName>
</protein>
<dbReference type="Proteomes" id="UP000245626">
    <property type="component" value="Unassembled WGS sequence"/>
</dbReference>
<reference evidence="1 2" key="1">
    <citation type="journal article" date="2018" name="Mol. Biol. Evol.">
        <title>Broad Genomic Sampling Reveals a Smut Pathogenic Ancestry of the Fungal Clade Ustilaginomycotina.</title>
        <authorList>
            <person name="Kijpornyongpan T."/>
            <person name="Mondo S.J."/>
            <person name="Barry K."/>
            <person name="Sandor L."/>
            <person name="Lee J."/>
            <person name="Lipzen A."/>
            <person name="Pangilinan J."/>
            <person name="LaButti K."/>
            <person name="Hainaut M."/>
            <person name="Henrissat B."/>
            <person name="Grigoriev I.V."/>
            <person name="Spatafora J.W."/>
            <person name="Aime M.C."/>
        </authorList>
    </citation>
    <scope>NUCLEOTIDE SEQUENCE [LARGE SCALE GENOMIC DNA]</scope>
    <source>
        <strain evidence="1 2">SA 807</strain>
    </source>
</reference>
<gene>
    <name evidence="1" type="ORF">IE53DRAFT_366276</name>
</gene>
<name>A0ACD0P6A8_9BASI</name>
<evidence type="ECO:0000313" key="1">
    <source>
        <dbReference type="EMBL" id="PWN53542.1"/>
    </source>
</evidence>
<keyword evidence="2" id="KW-1185">Reference proteome</keyword>
<dbReference type="EMBL" id="KZ819721">
    <property type="protein sequence ID" value="PWN53542.1"/>
    <property type="molecule type" value="Genomic_DNA"/>
</dbReference>
<evidence type="ECO:0000313" key="2">
    <source>
        <dbReference type="Proteomes" id="UP000245626"/>
    </source>
</evidence>
<accession>A0ACD0P6A8</accession>
<sequence length="84" mass="9398">MLCEYQGSDSGYDGSQGQYYIGQTVVFWNLEGGGTVRREGEIESISEMDRTARIYAEINGDYQSVEIPLENIMSLDQAHHLGFA</sequence>
<organism evidence="1 2">
    <name type="scientific">Violaceomyces palustris</name>
    <dbReference type="NCBI Taxonomy" id="1673888"/>
    <lineage>
        <taxon>Eukaryota</taxon>
        <taxon>Fungi</taxon>
        <taxon>Dikarya</taxon>
        <taxon>Basidiomycota</taxon>
        <taxon>Ustilaginomycotina</taxon>
        <taxon>Ustilaginomycetes</taxon>
        <taxon>Violaceomycetales</taxon>
        <taxon>Violaceomycetaceae</taxon>
        <taxon>Violaceomyces</taxon>
    </lineage>
</organism>